<comment type="subcellular location">
    <subcellularLocation>
        <location evidence="1">Cell outer membrane</location>
    </subcellularLocation>
</comment>
<name>A0A2D1U239_9SPHI</name>
<evidence type="ECO:0000256" key="1">
    <source>
        <dbReference type="ARBA" id="ARBA00004442"/>
    </source>
</evidence>
<dbReference type="InterPro" id="IPR012944">
    <property type="entry name" value="SusD_RagB_dom"/>
</dbReference>
<evidence type="ECO:0000259" key="7">
    <source>
        <dbReference type="Pfam" id="PF14322"/>
    </source>
</evidence>
<dbReference type="EMBL" id="CP024091">
    <property type="protein sequence ID" value="ATP55661.1"/>
    <property type="molecule type" value="Genomic_DNA"/>
</dbReference>
<dbReference type="InterPro" id="IPR011990">
    <property type="entry name" value="TPR-like_helical_dom_sf"/>
</dbReference>
<dbReference type="AlphaFoldDB" id="A0A2D1U239"/>
<organism evidence="8 9">
    <name type="scientific">Pedobacter ginsengisoli</name>
    <dbReference type="NCBI Taxonomy" id="363852"/>
    <lineage>
        <taxon>Bacteria</taxon>
        <taxon>Pseudomonadati</taxon>
        <taxon>Bacteroidota</taxon>
        <taxon>Sphingobacteriia</taxon>
        <taxon>Sphingobacteriales</taxon>
        <taxon>Sphingobacteriaceae</taxon>
        <taxon>Pedobacter</taxon>
    </lineage>
</organism>
<dbReference type="SUPFAM" id="SSF48452">
    <property type="entry name" value="TPR-like"/>
    <property type="match status" value="1"/>
</dbReference>
<feature type="domain" description="RagB/SusD" evidence="6">
    <location>
        <begin position="285"/>
        <end position="567"/>
    </location>
</feature>
<sequence>MKYKYSIPVFILVSGVLALSSCKKDFLDVTATDRIPTNTLETDTAVFEAFVTNSYIGTRLQDKEADGTNPGFGRGFEYSMWSSLTDESIYNNDDNTWLVQRGQLAPENLGALGVLWGRSYRGIRECNYALKVLTTIQMSVARKTRLEGELKFIRAFRYQDLIRNYGKVVLVGDQVLGLTDNLQDPALFKRATIKEGIDYVAAQLDDAAAKLPLNNDNNWLLGRATKGAALALKSRLLLYAASPLYEAAGTWQTAVTAAQQVISLNKYGIYQGGYGNMFLINESNEAIFERVYTKNANHTHLEIANGPNGYGGWAGNTPTQNLVDAYYLTNGQPANDSNPLYNSAKPYENRDPRFKATILYNGAAYRERNIETFIPGGKDSRDGNDNWNTTKTGYYLKKFMNDAYPLQNPWGNAGFQPWIYIRYAEVLLNFAEAANEAYGPDVVPAGSTFSARQAINMIRSRASVNMPDLATGMNQTDMRTAIRHERQIELAFEEHRFYDVRRWKIADVTENQPSRGVIITKNSDGTFTFTPKIALDGRKFETKHYWLPIPRAEILASGNQLQQNPNY</sequence>
<dbReference type="KEGG" id="pgs:CPT03_03855"/>
<dbReference type="OrthoDB" id="5694214at2"/>
<evidence type="ECO:0000256" key="2">
    <source>
        <dbReference type="ARBA" id="ARBA00006275"/>
    </source>
</evidence>
<keyword evidence="4" id="KW-0472">Membrane</keyword>
<dbReference type="InterPro" id="IPR033985">
    <property type="entry name" value="SusD-like_N"/>
</dbReference>
<dbReference type="RefSeq" id="WP_099437607.1">
    <property type="nucleotide sequence ID" value="NZ_CP024091.1"/>
</dbReference>
<dbReference type="Gene3D" id="1.25.40.390">
    <property type="match status" value="1"/>
</dbReference>
<accession>A0A2D1U239</accession>
<keyword evidence="9" id="KW-1185">Reference proteome</keyword>
<dbReference type="Proteomes" id="UP000223749">
    <property type="component" value="Chromosome"/>
</dbReference>
<keyword evidence="3" id="KW-0732">Signal</keyword>
<gene>
    <name evidence="8" type="ORF">CPT03_03855</name>
</gene>
<evidence type="ECO:0000313" key="9">
    <source>
        <dbReference type="Proteomes" id="UP000223749"/>
    </source>
</evidence>
<dbReference type="GO" id="GO:0009279">
    <property type="term" value="C:cell outer membrane"/>
    <property type="evidence" value="ECO:0007669"/>
    <property type="project" value="UniProtKB-SubCell"/>
</dbReference>
<dbReference type="Pfam" id="PF14322">
    <property type="entry name" value="SusD-like_3"/>
    <property type="match status" value="1"/>
</dbReference>
<dbReference type="Pfam" id="PF07980">
    <property type="entry name" value="SusD_RagB"/>
    <property type="match status" value="1"/>
</dbReference>
<keyword evidence="5" id="KW-0998">Cell outer membrane</keyword>
<comment type="similarity">
    <text evidence="2">Belongs to the SusD family.</text>
</comment>
<proteinExistence type="inferred from homology"/>
<dbReference type="PROSITE" id="PS51257">
    <property type="entry name" value="PROKAR_LIPOPROTEIN"/>
    <property type="match status" value="1"/>
</dbReference>
<evidence type="ECO:0000256" key="3">
    <source>
        <dbReference type="ARBA" id="ARBA00022729"/>
    </source>
</evidence>
<evidence type="ECO:0000256" key="5">
    <source>
        <dbReference type="ARBA" id="ARBA00023237"/>
    </source>
</evidence>
<reference evidence="8 9" key="1">
    <citation type="submission" date="2017-10" db="EMBL/GenBank/DDBJ databases">
        <title>Whole genome of Pedobacter ginsengisoli T01R-27 isolated from tomato rhizosphere.</title>
        <authorList>
            <person name="Weon H.-Y."/>
            <person name="Lee S.A."/>
            <person name="Sang M.K."/>
            <person name="Song J."/>
        </authorList>
    </citation>
    <scope>NUCLEOTIDE SEQUENCE [LARGE SCALE GENOMIC DNA]</scope>
    <source>
        <strain evidence="8 9">T01R-27</strain>
    </source>
</reference>
<feature type="domain" description="SusD-like N-terminal" evidence="7">
    <location>
        <begin position="26"/>
        <end position="238"/>
    </location>
</feature>
<evidence type="ECO:0000259" key="6">
    <source>
        <dbReference type="Pfam" id="PF07980"/>
    </source>
</evidence>
<protein>
    <submittedName>
        <fullName evidence="8">RagB/SusD family nutrient uptake outer membrane protein</fullName>
    </submittedName>
</protein>
<evidence type="ECO:0000256" key="4">
    <source>
        <dbReference type="ARBA" id="ARBA00023136"/>
    </source>
</evidence>
<evidence type="ECO:0000313" key="8">
    <source>
        <dbReference type="EMBL" id="ATP55661.1"/>
    </source>
</evidence>